<keyword evidence="2" id="KW-1133">Transmembrane helix</keyword>
<keyword evidence="2" id="KW-0812">Transmembrane</keyword>
<feature type="region of interest" description="Disordered" evidence="1">
    <location>
        <begin position="1"/>
        <end position="30"/>
    </location>
</feature>
<evidence type="ECO:0000256" key="2">
    <source>
        <dbReference type="SAM" id="Phobius"/>
    </source>
</evidence>
<dbReference type="PANTHER" id="PTHR21180:SF32">
    <property type="entry name" value="ENDONUCLEASE_EXONUCLEASE_PHOSPHATASE FAMILY DOMAIN-CONTAINING PROTEIN 1"/>
    <property type="match status" value="1"/>
</dbReference>
<comment type="caution">
    <text evidence="3">The sequence shown here is derived from an EMBL/GenBank/DDBJ whole genome shotgun (WGS) entry which is preliminary data.</text>
</comment>
<dbReference type="InterPro" id="IPR051675">
    <property type="entry name" value="Endo/Exo/Phosphatase_dom_1"/>
</dbReference>
<organism evidence="3">
    <name type="scientific">Schlesneria paludicola</name>
    <dbReference type="NCBI Taxonomy" id="360056"/>
    <lineage>
        <taxon>Bacteria</taxon>
        <taxon>Pseudomonadati</taxon>
        <taxon>Planctomycetota</taxon>
        <taxon>Planctomycetia</taxon>
        <taxon>Planctomycetales</taxon>
        <taxon>Planctomycetaceae</taxon>
        <taxon>Schlesneria</taxon>
    </lineage>
</organism>
<evidence type="ECO:0000313" key="3">
    <source>
        <dbReference type="EMBL" id="HEN15357.1"/>
    </source>
</evidence>
<dbReference type="Pfam" id="PF12836">
    <property type="entry name" value="HHH_3"/>
    <property type="match status" value="1"/>
</dbReference>
<evidence type="ECO:0008006" key="4">
    <source>
        <dbReference type="Google" id="ProtNLM"/>
    </source>
</evidence>
<dbReference type="InterPro" id="IPR010994">
    <property type="entry name" value="RuvA_2-like"/>
</dbReference>
<dbReference type="SUPFAM" id="SSF47781">
    <property type="entry name" value="RuvA domain 2-like"/>
    <property type="match status" value="1"/>
</dbReference>
<name>A0A7C2PGZ8_9PLAN</name>
<evidence type="ECO:0000256" key="1">
    <source>
        <dbReference type="SAM" id="MobiDB-lite"/>
    </source>
</evidence>
<dbReference type="PANTHER" id="PTHR21180">
    <property type="entry name" value="ENDONUCLEASE/EXONUCLEASE/PHOSPHATASE FAMILY DOMAIN-CONTAINING PROTEIN 1"/>
    <property type="match status" value="1"/>
</dbReference>
<accession>A0A7C2PGZ8</accession>
<proteinExistence type="predicted"/>
<gene>
    <name evidence="3" type="ORF">ENQ76_07815</name>
</gene>
<protein>
    <recommendedName>
        <fullName evidence="4">Helix-hairpin-helix domain-containing protein</fullName>
    </recommendedName>
</protein>
<dbReference type="AlphaFoldDB" id="A0A7C2PGZ8"/>
<dbReference type="Gene3D" id="1.10.150.320">
    <property type="entry name" value="Photosystem II 12 kDa extrinsic protein"/>
    <property type="match status" value="1"/>
</dbReference>
<sequence>MASPAASPPRTEAPVDRRRSTTPSPSRAADDRRLWGLSRGDRWFLSVMLAVLAGLLAMHYRRDAARESEPVAVVRPQSPDYVFQLDPNTATWVEWTQLDGIGGTLAKRIVAHREEHGPFRTPEDLGRVKGIGPKTLDKMRPHLAFTSAEDAP</sequence>
<reference evidence="3" key="1">
    <citation type="journal article" date="2020" name="mSystems">
        <title>Genome- and Community-Level Interaction Insights into Carbon Utilization and Element Cycling Functions of Hydrothermarchaeota in Hydrothermal Sediment.</title>
        <authorList>
            <person name="Zhou Z."/>
            <person name="Liu Y."/>
            <person name="Xu W."/>
            <person name="Pan J."/>
            <person name="Luo Z.H."/>
            <person name="Li M."/>
        </authorList>
    </citation>
    <scope>NUCLEOTIDE SEQUENCE [LARGE SCALE GENOMIC DNA]</scope>
    <source>
        <strain evidence="3">SpSt-339</strain>
    </source>
</reference>
<keyword evidence="2" id="KW-0472">Membrane</keyword>
<feature type="transmembrane region" description="Helical" evidence="2">
    <location>
        <begin position="43"/>
        <end position="60"/>
    </location>
</feature>
<dbReference type="EMBL" id="DSOK01000227">
    <property type="protein sequence ID" value="HEN15357.1"/>
    <property type="molecule type" value="Genomic_DNA"/>
</dbReference>